<evidence type="ECO:0000256" key="1">
    <source>
        <dbReference type="SAM" id="SignalP"/>
    </source>
</evidence>
<dbReference type="OrthoDB" id="10313479at2759"/>
<name>A0A8B6EKJ5_MYTGA</name>
<evidence type="ECO:0000313" key="3">
    <source>
        <dbReference type="Proteomes" id="UP000596742"/>
    </source>
</evidence>
<proteinExistence type="predicted"/>
<dbReference type="EMBL" id="UYJE01005241">
    <property type="protein sequence ID" value="VDI35515.1"/>
    <property type="molecule type" value="Genomic_DNA"/>
</dbReference>
<feature type="signal peptide" evidence="1">
    <location>
        <begin position="1"/>
        <end position="17"/>
    </location>
</feature>
<gene>
    <name evidence="2" type="ORF">MGAL_10B037948</name>
</gene>
<keyword evidence="1" id="KW-0732">Signal</keyword>
<dbReference type="AlphaFoldDB" id="A0A8B6EKJ5"/>
<dbReference type="Proteomes" id="UP000596742">
    <property type="component" value="Unassembled WGS sequence"/>
</dbReference>
<organism evidence="2 3">
    <name type="scientific">Mytilus galloprovincialis</name>
    <name type="common">Mediterranean mussel</name>
    <dbReference type="NCBI Taxonomy" id="29158"/>
    <lineage>
        <taxon>Eukaryota</taxon>
        <taxon>Metazoa</taxon>
        <taxon>Spiralia</taxon>
        <taxon>Lophotrochozoa</taxon>
        <taxon>Mollusca</taxon>
        <taxon>Bivalvia</taxon>
        <taxon>Autobranchia</taxon>
        <taxon>Pteriomorphia</taxon>
        <taxon>Mytilida</taxon>
        <taxon>Mytiloidea</taxon>
        <taxon>Mytilidae</taxon>
        <taxon>Mytilinae</taxon>
        <taxon>Mytilus</taxon>
    </lineage>
</organism>
<feature type="chain" id="PRO_5032286366" evidence="1">
    <location>
        <begin position="18"/>
        <end position="126"/>
    </location>
</feature>
<comment type="caution">
    <text evidence="2">The sequence shown here is derived from an EMBL/GenBank/DDBJ whole genome shotgun (WGS) entry which is preliminary data.</text>
</comment>
<protein>
    <submittedName>
        <fullName evidence="2">Uncharacterized protein</fullName>
    </submittedName>
</protein>
<keyword evidence="3" id="KW-1185">Reference proteome</keyword>
<evidence type="ECO:0000313" key="2">
    <source>
        <dbReference type="EMBL" id="VDI35515.1"/>
    </source>
</evidence>
<accession>A0A8B6EKJ5</accession>
<reference evidence="2" key="1">
    <citation type="submission" date="2018-11" db="EMBL/GenBank/DDBJ databases">
        <authorList>
            <person name="Alioto T."/>
            <person name="Alioto T."/>
        </authorList>
    </citation>
    <scope>NUCLEOTIDE SEQUENCE</scope>
</reference>
<sequence>MQTGLVVFVLACSTVSAYTLYDRCVKQCDNCLEFWGGNLFDARVCKTYCALTKGGSGNSAKCTFGAKMQKRVKSHPGTMECQKYCMGCIELYGKSNYDGYKCSIQCIESQGKTTDNECVIYSMFGK</sequence>